<dbReference type="RefSeq" id="XP_033398124.1">
    <property type="nucleotide sequence ID" value="XM_033538971.1"/>
</dbReference>
<gene>
    <name evidence="4" type="ORF">K452DRAFT_270047</name>
</gene>
<dbReference type="PANTHER" id="PTHR45614:SF265">
    <property type="entry name" value="MYB-LIKE DOMAIN-CONTAINING PROTEIN-RELATED"/>
    <property type="match status" value="1"/>
</dbReference>
<organism evidence="4 5">
    <name type="scientific">Aplosporella prunicola CBS 121167</name>
    <dbReference type="NCBI Taxonomy" id="1176127"/>
    <lineage>
        <taxon>Eukaryota</taxon>
        <taxon>Fungi</taxon>
        <taxon>Dikarya</taxon>
        <taxon>Ascomycota</taxon>
        <taxon>Pezizomycotina</taxon>
        <taxon>Dothideomycetes</taxon>
        <taxon>Dothideomycetes incertae sedis</taxon>
        <taxon>Botryosphaeriales</taxon>
        <taxon>Aplosporellaceae</taxon>
        <taxon>Aplosporella</taxon>
    </lineage>
</organism>
<reference evidence="4" key="1">
    <citation type="journal article" date="2020" name="Stud. Mycol.">
        <title>101 Dothideomycetes genomes: a test case for predicting lifestyles and emergence of pathogens.</title>
        <authorList>
            <person name="Haridas S."/>
            <person name="Albert R."/>
            <person name="Binder M."/>
            <person name="Bloem J."/>
            <person name="Labutti K."/>
            <person name="Salamov A."/>
            <person name="Andreopoulos B."/>
            <person name="Baker S."/>
            <person name="Barry K."/>
            <person name="Bills G."/>
            <person name="Bluhm B."/>
            <person name="Cannon C."/>
            <person name="Castanera R."/>
            <person name="Culley D."/>
            <person name="Daum C."/>
            <person name="Ezra D."/>
            <person name="Gonzalez J."/>
            <person name="Henrissat B."/>
            <person name="Kuo A."/>
            <person name="Liang C."/>
            <person name="Lipzen A."/>
            <person name="Lutzoni F."/>
            <person name="Magnuson J."/>
            <person name="Mondo S."/>
            <person name="Nolan M."/>
            <person name="Ohm R."/>
            <person name="Pangilinan J."/>
            <person name="Park H.-J."/>
            <person name="Ramirez L."/>
            <person name="Alfaro M."/>
            <person name="Sun H."/>
            <person name="Tritt A."/>
            <person name="Yoshinaga Y."/>
            <person name="Zwiers L.-H."/>
            <person name="Turgeon B."/>
            <person name="Goodwin S."/>
            <person name="Spatafora J."/>
            <person name="Crous P."/>
            <person name="Grigoriev I."/>
        </authorList>
    </citation>
    <scope>NUCLEOTIDE SEQUENCE</scope>
    <source>
        <strain evidence="4">CBS 121167</strain>
    </source>
</reference>
<dbReference type="InterPro" id="IPR001005">
    <property type="entry name" value="SANT/Myb"/>
</dbReference>
<dbReference type="Pfam" id="PF13921">
    <property type="entry name" value="Myb_DNA-bind_6"/>
    <property type="match status" value="1"/>
</dbReference>
<dbReference type="Gene3D" id="1.10.10.60">
    <property type="entry name" value="Homeodomain-like"/>
    <property type="match status" value="3"/>
</dbReference>
<dbReference type="SUPFAM" id="SSF46689">
    <property type="entry name" value="Homeodomain-like"/>
    <property type="match status" value="2"/>
</dbReference>
<dbReference type="Proteomes" id="UP000799438">
    <property type="component" value="Unassembled WGS sequence"/>
</dbReference>
<dbReference type="InterPro" id="IPR050560">
    <property type="entry name" value="MYB_TF"/>
</dbReference>
<dbReference type="PROSITE" id="PS50090">
    <property type="entry name" value="MYB_LIKE"/>
    <property type="match status" value="3"/>
</dbReference>
<dbReference type="EMBL" id="ML995484">
    <property type="protein sequence ID" value="KAF2142412.1"/>
    <property type="molecule type" value="Genomic_DNA"/>
</dbReference>
<dbReference type="GeneID" id="54296467"/>
<dbReference type="PANTHER" id="PTHR45614">
    <property type="entry name" value="MYB PROTEIN-RELATED"/>
    <property type="match status" value="1"/>
</dbReference>
<proteinExistence type="predicted"/>
<feature type="domain" description="Myb-like" evidence="2">
    <location>
        <begin position="142"/>
        <end position="193"/>
    </location>
</feature>
<dbReference type="PROSITE" id="PS51294">
    <property type="entry name" value="HTH_MYB"/>
    <property type="match status" value="3"/>
</dbReference>
<name>A0A6A6BE09_9PEZI</name>
<feature type="region of interest" description="Disordered" evidence="1">
    <location>
        <begin position="196"/>
        <end position="238"/>
    </location>
</feature>
<dbReference type="GO" id="GO:0045944">
    <property type="term" value="P:positive regulation of transcription by RNA polymerase II"/>
    <property type="evidence" value="ECO:0007669"/>
    <property type="project" value="TreeGrafter"/>
</dbReference>
<dbReference type="OrthoDB" id="2143914at2759"/>
<feature type="compositionally biased region" description="Polar residues" evidence="1">
    <location>
        <begin position="203"/>
        <end position="218"/>
    </location>
</feature>
<dbReference type="AlphaFoldDB" id="A0A6A6BE09"/>
<sequence length="441" mass="49092">MLISVRIVPDMPSLTRPREQKHPVATGLVMSRFSDMPRTPRKWTAQEDEELRLEVLSQLAEGEVKDWCKIATRLPGRNNKDCRKRWHNAVAGGLRKGQWARAEDTLLKNAVARFGQKWTQVADLVGTRSADQCAKRWQQSLDPELDRSEWSSEENRILLEAVRTVGRHWTTIQKTHFPSRSKNGIKNRYTVLTRRGKCRDSVDSNTQTANEGTLQSVSPKDENESEMGSEYGNVVDGSHVKMPWQAPTSVPMDWNFQSPSTSYTTVSGYRTPRTPSMDPSFALCPDMDPGIWGGGSSRPQEILGGNFSAWAWDMNFPSMAGGIPDLTSLEQFPQNSPRNQGSSFGTVQMPGQDLITGQLLGNTPGHLATAHASISSPKDKLSAEAPRQDAWDLNSVSGMGDLVDEEAVRVTFTLNKPTVKTMNSLMRIAMENKAGLHLQRD</sequence>
<feature type="domain" description="Myb-like" evidence="2">
    <location>
        <begin position="42"/>
        <end position="90"/>
    </location>
</feature>
<dbReference type="GO" id="GO:0000278">
    <property type="term" value="P:mitotic cell cycle"/>
    <property type="evidence" value="ECO:0007669"/>
    <property type="project" value="TreeGrafter"/>
</dbReference>
<dbReference type="GO" id="GO:0005634">
    <property type="term" value="C:nucleus"/>
    <property type="evidence" value="ECO:0007669"/>
    <property type="project" value="TreeGrafter"/>
</dbReference>
<evidence type="ECO:0000313" key="4">
    <source>
        <dbReference type="EMBL" id="KAF2142412.1"/>
    </source>
</evidence>
<feature type="domain" description="HTH myb-type" evidence="3">
    <location>
        <begin position="147"/>
        <end position="197"/>
    </location>
</feature>
<evidence type="ECO:0000313" key="5">
    <source>
        <dbReference type="Proteomes" id="UP000799438"/>
    </source>
</evidence>
<keyword evidence="5" id="KW-1185">Reference proteome</keyword>
<feature type="domain" description="HTH myb-type" evidence="3">
    <location>
        <begin position="41"/>
        <end position="88"/>
    </location>
</feature>
<feature type="domain" description="Myb-like" evidence="2">
    <location>
        <begin position="91"/>
        <end position="141"/>
    </location>
</feature>
<dbReference type="Pfam" id="PF00249">
    <property type="entry name" value="Myb_DNA-binding"/>
    <property type="match status" value="1"/>
</dbReference>
<dbReference type="CDD" id="cd00167">
    <property type="entry name" value="SANT"/>
    <property type="match status" value="3"/>
</dbReference>
<evidence type="ECO:0000259" key="3">
    <source>
        <dbReference type="PROSITE" id="PS51294"/>
    </source>
</evidence>
<dbReference type="SMART" id="SM00717">
    <property type="entry name" value="SANT"/>
    <property type="match status" value="3"/>
</dbReference>
<dbReference type="GO" id="GO:0000981">
    <property type="term" value="F:DNA-binding transcription factor activity, RNA polymerase II-specific"/>
    <property type="evidence" value="ECO:0007669"/>
    <property type="project" value="TreeGrafter"/>
</dbReference>
<dbReference type="InterPro" id="IPR009057">
    <property type="entry name" value="Homeodomain-like_sf"/>
</dbReference>
<evidence type="ECO:0000256" key="1">
    <source>
        <dbReference type="SAM" id="MobiDB-lite"/>
    </source>
</evidence>
<dbReference type="GO" id="GO:0000978">
    <property type="term" value="F:RNA polymerase II cis-regulatory region sequence-specific DNA binding"/>
    <property type="evidence" value="ECO:0007669"/>
    <property type="project" value="TreeGrafter"/>
</dbReference>
<protein>
    <submittedName>
        <fullName evidence="4">Uncharacterized protein</fullName>
    </submittedName>
</protein>
<dbReference type="InterPro" id="IPR017930">
    <property type="entry name" value="Myb_dom"/>
</dbReference>
<accession>A0A6A6BE09</accession>
<feature type="domain" description="HTH myb-type" evidence="3">
    <location>
        <begin position="94"/>
        <end position="145"/>
    </location>
</feature>
<evidence type="ECO:0000259" key="2">
    <source>
        <dbReference type="PROSITE" id="PS50090"/>
    </source>
</evidence>